<evidence type="ECO:0000313" key="2">
    <source>
        <dbReference type="EMBL" id="UVI39971.1"/>
    </source>
</evidence>
<accession>A0ABY5T1K2</accession>
<organism evidence="2 3">
    <name type="scientific">Qipengyuania spongiae</name>
    <dbReference type="NCBI Taxonomy" id="2909673"/>
    <lineage>
        <taxon>Bacteria</taxon>
        <taxon>Pseudomonadati</taxon>
        <taxon>Pseudomonadota</taxon>
        <taxon>Alphaproteobacteria</taxon>
        <taxon>Sphingomonadales</taxon>
        <taxon>Erythrobacteraceae</taxon>
        <taxon>Qipengyuania</taxon>
    </lineage>
</organism>
<keyword evidence="1" id="KW-0732">Signal</keyword>
<reference evidence="2" key="1">
    <citation type="submission" date="2022-02" db="EMBL/GenBank/DDBJ databases">
        <title>Qipengyuania spongiae sp. nov., isolated from marine sponge.</title>
        <authorList>
            <person name="Li Z."/>
            <person name="Zhang M."/>
        </authorList>
    </citation>
    <scope>NUCLEOTIDE SEQUENCE</scope>
    <source>
        <strain evidence="2">PHS-Z21</strain>
    </source>
</reference>
<dbReference type="PROSITE" id="PS51257">
    <property type="entry name" value="PROKAR_LIPOPROTEIN"/>
    <property type="match status" value="1"/>
</dbReference>
<feature type="chain" id="PRO_5046682805" description="Lipoprotein" evidence="1">
    <location>
        <begin position="22"/>
        <end position="109"/>
    </location>
</feature>
<dbReference type="EMBL" id="CP092471">
    <property type="protein sequence ID" value="UVI39971.1"/>
    <property type="molecule type" value="Genomic_DNA"/>
</dbReference>
<dbReference type="RefSeq" id="WP_265559824.1">
    <property type="nucleotide sequence ID" value="NZ_CP092471.1"/>
</dbReference>
<keyword evidence="3" id="KW-1185">Reference proteome</keyword>
<name>A0ABY5T1K2_9SPHN</name>
<feature type="signal peptide" evidence="1">
    <location>
        <begin position="1"/>
        <end position="21"/>
    </location>
</feature>
<dbReference type="Proteomes" id="UP001065265">
    <property type="component" value="Chromosome"/>
</dbReference>
<evidence type="ECO:0000313" key="3">
    <source>
        <dbReference type="Proteomes" id="UP001065265"/>
    </source>
</evidence>
<protein>
    <recommendedName>
        <fullName evidence="4">Lipoprotein</fullName>
    </recommendedName>
</protein>
<sequence length="109" mass="12235">MRALPVFFLPFATLALSGCLAKTVVDVATLPVRAAGKAVDLATTSQSEADEKRGREIRRREARLAKLERRYDDEREDCREGDRWACEEARATYAEIEALLPTIPVEPED</sequence>
<evidence type="ECO:0000256" key="1">
    <source>
        <dbReference type="SAM" id="SignalP"/>
    </source>
</evidence>
<proteinExistence type="predicted"/>
<gene>
    <name evidence="2" type="ORF">L1F33_03155</name>
</gene>
<evidence type="ECO:0008006" key="4">
    <source>
        <dbReference type="Google" id="ProtNLM"/>
    </source>
</evidence>